<dbReference type="Pfam" id="PF00550">
    <property type="entry name" value="PP-binding"/>
    <property type="match status" value="1"/>
</dbReference>
<keyword evidence="7" id="KW-1185">Reference proteome</keyword>
<keyword evidence="4" id="KW-0436">Ligase</keyword>
<dbReference type="Gene3D" id="3.40.50.980">
    <property type="match status" value="2"/>
</dbReference>
<dbReference type="Gene3D" id="1.10.1200.10">
    <property type="entry name" value="ACP-like"/>
    <property type="match status" value="1"/>
</dbReference>
<sequence length="1449" mass="158302">MRASHFPVQTLPLTAAQMGMWFGTRFASPEANFNLAEAIEIYGSFEPRLLLQALRTLCAEADSIRLRVADTPQGPRQWLEAEFSGSISMLDFSGDGDPRASAEQWMADESSRRMDVEREPMWSSAVLRIAPDHHIWYQRGHHYAFDGFAAVVLARRAADLYTALVNGTAAPADSELKPLSVLIEEDQAYRDSARALKDREYWMERMRDRPEPLTLAERRSNNIGGLLRHTAHWPAARVAALRDTAALHGGTLPQILIAATATYLYRMTGVSDLVIGVPVTARYNDRMRRVPGMVANAVPLRLSMRPEMPFTALLREVSQQMRKILRHQAYRYERLRTDLELQAKDHELFTTVVNVEPFDYALRFGDCHTEIRNLTNGSLRDLGIFMYERGNGQDLRIDFDAHADLYTAPELAAHQARLLGVLDALADRPAQAIGCVEVISADEREAFLSRCSGTVRAEPAAHLAELLDAGLSRDPGAVALRFEGRSMTRGELDRKALDWAHRLAAMGAGPERIVALAIPRSLELVAALVAVLRSGAAYLPIDPDFPADRLAFMLDDAQPVCLMTTEELSGRFDGGIARFIVDAAEPQAGIQPPAPAGALASATLHPSHPAYVIYTSGSTGRPKGVVVPHSAIVNRLRWMQAEYGLESSDRVLQKTPSSFDVSAWEFFWPLLAGATLVIARPGGHRDPPYLADLIAREAVTTVHFVPSMLELFLQEPAAAACHTLRRVVCSGEALSAPLAARFHGMLGWCALHNLYGPTEAAVDVTAWACTHEACAGLARIPIGRPIWNTRMYVLDPGLQPLPVGATGELYIAGDGLALGYLNRPALTAERFIADPYGPAGSRMYRTGDLARWCDDGTLEFLGRSDHQVKIRGLRIEPGEIESALMRHPGVQQAAVVVREDAGGSKVLVAYCVPVAGDRLDDFSLRAHVAQRVPEYMVPSAFVVLAELPLGPSGKLDRRALPAPGTCVPGLDYAAPRTAAEKTLAELWASALHVEKVGIHDNFFDLGGHSLMAIQLGMKIREYMHPDFPPAELYSRHTIAELALWFDSNGGMRPATDLRAQIALPEHIRKPDLPAPPARPQRVFLTGASGFVGSYLLATLLRETSATIICHVRAPDERAGLQRLQQVLAERRLGGAWDASRVEIATGDLAAERLGMTDDAIRRVAECDAIYHCAAQVDYLHPYETLKPSNVDSVVTLLEWTAQGRPKALHYVSTLAVIGMNPETPVVTERSALSTPDGLGSGYAKSKWVADHLARAAQARGLPVAIYRLGAVTGDKAQAACNDTDMFWRVARLYAELGMSPQLDLPINLTPVDEVARAIVRLSLRQDSWGEVFHLLGSDPMHVNDMGDVFQQIGRPLQPTDLGNWLHHAQQRLAITQDLDLAALLTILDGYDLHNAVPAIVCAAATQERLEAAGAPIRSADRDLLRRYFENLGIGDAAGAPGAQPAVALG</sequence>
<dbReference type="SUPFAM" id="SSF52777">
    <property type="entry name" value="CoA-dependent acyltransferases"/>
    <property type="match status" value="2"/>
</dbReference>
<dbReference type="InterPro" id="IPR036291">
    <property type="entry name" value="NAD(P)-bd_dom_sf"/>
</dbReference>
<dbReference type="InterPro" id="IPR006162">
    <property type="entry name" value="Ppantetheine_attach_site"/>
</dbReference>
<dbReference type="PANTHER" id="PTHR44845">
    <property type="entry name" value="CARRIER DOMAIN-CONTAINING PROTEIN"/>
    <property type="match status" value="1"/>
</dbReference>
<dbReference type="Pfam" id="PF00668">
    <property type="entry name" value="Condensation"/>
    <property type="match status" value="1"/>
</dbReference>
<dbReference type="SUPFAM" id="SSF47336">
    <property type="entry name" value="ACP-like"/>
    <property type="match status" value="1"/>
</dbReference>
<dbReference type="PROSITE" id="PS00012">
    <property type="entry name" value="PHOSPHOPANTETHEINE"/>
    <property type="match status" value="1"/>
</dbReference>
<dbReference type="InterPro" id="IPR020845">
    <property type="entry name" value="AMP-binding_CS"/>
</dbReference>
<dbReference type="RefSeq" id="WP_286015034.1">
    <property type="nucleotide sequence ID" value="NZ_CP127363.1"/>
</dbReference>
<keyword evidence="2" id="KW-0596">Phosphopantetheine</keyword>
<dbReference type="SUPFAM" id="SSF51735">
    <property type="entry name" value="NAD(P)-binding Rossmann-fold domains"/>
    <property type="match status" value="1"/>
</dbReference>
<dbReference type="InterPro" id="IPR023213">
    <property type="entry name" value="CAT-like_dom_sf"/>
</dbReference>
<comment type="cofactor">
    <cofactor evidence="1">
        <name>pantetheine 4'-phosphate</name>
        <dbReference type="ChEBI" id="CHEBI:47942"/>
    </cofactor>
</comment>
<dbReference type="Pfam" id="PF00501">
    <property type="entry name" value="AMP-binding"/>
    <property type="match status" value="1"/>
</dbReference>
<dbReference type="NCBIfam" id="TIGR01733">
    <property type="entry name" value="AA-adenyl-dom"/>
    <property type="match status" value="1"/>
</dbReference>
<accession>A0ABY9AQR0</accession>
<feature type="domain" description="Carrier" evidence="5">
    <location>
        <begin position="974"/>
        <end position="1049"/>
    </location>
</feature>
<dbReference type="NCBIfam" id="TIGR01746">
    <property type="entry name" value="Thioester-redct"/>
    <property type="match status" value="1"/>
</dbReference>
<dbReference type="Gene3D" id="3.30.559.10">
    <property type="entry name" value="Chloramphenicol acetyltransferase-like domain"/>
    <property type="match status" value="1"/>
</dbReference>
<dbReference type="Gene3D" id="2.30.38.10">
    <property type="entry name" value="Luciferase, Domain 3"/>
    <property type="match status" value="1"/>
</dbReference>
<evidence type="ECO:0000259" key="5">
    <source>
        <dbReference type="PROSITE" id="PS50075"/>
    </source>
</evidence>
<dbReference type="Pfam" id="PF13193">
    <property type="entry name" value="AMP-binding_C"/>
    <property type="match status" value="1"/>
</dbReference>
<dbReference type="EMBL" id="CP127363">
    <property type="protein sequence ID" value="WIY49154.1"/>
    <property type="molecule type" value="Genomic_DNA"/>
</dbReference>
<evidence type="ECO:0000256" key="4">
    <source>
        <dbReference type="ARBA" id="ARBA00022598"/>
    </source>
</evidence>
<evidence type="ECO:0000256" key="2">
    <source>
        <dbReference type="ARBA" id="ARBA00022450"/>
    </source>
</evidence>
<dbReference type="InterPro" id="IPR001242">
    <property type="entry name" value="Condensation_dom"/>
</dbReference>
<dbReference type="InterPro" id="IPR010071">
    <property type="entry name" value="AA_adenyl_dom"/>
</dbReference>
<evidence type="ECO:0000256" key="1">
    <source>
        <dbReference type="ARBA" id="ARBA00001957"/>
    </source>
</evidence>
<protein>
    <submittedName>
        <fullName evidence="6">Amino acid adenylation domain-containing protein</fullName>
    </submittedName>
</protein>
<dbReference type="PROSITE" id="PS50075">
    <property type="entry name" value="CARRIER"/>
    <property type="match status" value="1"/>
</dbReference>
<dbReference type="Pfam" id="PF07993">
    <property type="entry name" value="NAD_binding_4"/>
    <property type="match status" value="1"/>
</dbReference>
<dbReference type="InterPro" id="IPR009081">
    <property type="entry name" value="PP-bd_ACP"/>
</dbReference>
<dbReference type="InterPro" id="IPR013120">
    <property type="entry name" value="FAR_NAD-bd"/>
</dbReference>
<keyword evidence="3" id="KW-0597">Phosphoprotein</keyword>
<dbReference type="InterPro" id="IPR010080">
    <property type="entry name" value="Thioester_reductase-like_dom"/>
</dbReference>
<dbReference type="Gene3D" id="3.30.300.30">
    <property type="match status" value="1"/>
</dbReference>
<dbReference type="SUPFAM" id="SSF56801">
    <property type="entry name" value="Acetyl-CoA synthetase-like"/>
    <property type="match status" value="1"/>
</dbReference>
<name>A0ABY9AQR0_PARCI</name>
<dbReference type="InterPro" id="IPR045851">
    <property type="entry name" value="AMP-bd_C_sf"/>
</dbReference>
<proteinExistence type="predicted"/>
<dbReference type="Gene3D" id="3.30.559.30">
    <property type="entry name" value="Nonribosomal peptide synthetase, condensation domain"/>
    <property type="match status" value="1"/>
</dbReference>
<dbReference type="PANTHER" id="PTHR44845:SF6">
    <property type="entry name" value="BETA-ALANINE-ACTIVATING ENZYME"/>
    <property type="match status" value="1"/>
</dbReference>
<reference evidence="6 7" key="1">
    <citation type="submission" date="2023-06" db="EMBL/GenBank/DDBJ databases">
        <authorList>
            <person name="Ham H."/>
            <person name="Park D.S."/>
        </authorList>
    </citation>
    <scope>NUCLEOTIDE SEQUENCE [LARGE SCALE GENOMIC DNA]</scope>
    <source>
        <strain evidence="6 7">KACC 17005</strain>
    </source>
</reference>
<evidence type="ECO:0000313" key="7">
    <source>
        <dbReference type="Proteomes" id="UP001242732"/>
    </source>
</evidence>
<dbReference type="CDD" id="cd05235">
    <property type="entry name" value="SDR_e1"/>
    <property type="match status" value="1"/>
</dbReference>
<gene>
    <name evidence="6" type="ORF">QRO08_00815</name>
</gene>
<organism evidence="6 7">
    <name type="scientific">Paracidovorax citrulli</name>
    <name type="common">Acidovorax citrulli</name>
    <dbReference type="NCBI Taxonomy" id="80869"/>
    <lineage>
        <taxon>Bacteria</taxon>
        <taxon>Pseudomonadati</taxon>
        <taxon>Pseudomonadota</taxon>
        <taxon>Betaproteobacteria</taxon>
        <taxon>Burkholderiales</taxon>
        <taxon>Comamonadaceae</taxon>
        <taxon>Paracidovorax</taxon>
    </lineage>
</organism>
<dbReference type="CDD" id="cd17646">
    <property type="entry name" value="A_NRPS_AB3403-like"/>
    <property type="match status" value="1"/>
</dbReference>
<dbReference type="Proteomes" id="UP001242732">
    <property type="component" value="Chromosome"/>
</dbReference>
<dbReference type="InterPro" id="IPR025110">
    <property type="entry name" value="AMP-bd_C"/>
</dbReference>
<evidence type="ECO:0000313" key="6">
    <source>
        <dbReference type="EMBL" id="WIY49154.1"/>
    </source>
</evidence>
<dbReference type="InterPro" id="IPR000873">
    <property type="entry name" value="AMP-dep_synth/lig_dom"/>
</dbReference>
<evidence type="ECO:0000256" key="3">
    <source>
        <dbReference type="ARBA" id="ARBA00022553"/>
    </source>
</evidence>
<dbReference type="InterPro" id="IPR036736">
    <property type="entry name" value="ACP-like_sf"/>
</dbReference>
<dbReference type="Gene3D" id="3.40.50.720">
    <property type="entry name" value="NAD(P)-binding Rossmann-like Domain"/>
    <property type="match status" value="1"/>
</dbReference>
<dbReference type="PROSITE" id="PS00455">
    <property type="entry name" value="AMP_BINDING"/>
    <property type="match status" value="1"/>
</dbReference>